<gene>
    <name evidence="2" type="ORF">O3G_MSEX002231</name>
</gene>
<dbReference type="AlphaFoldDB" id="A0A922CDH6"/>
<reference evidence="2" key="1">
    <citation type="journal article" date="2016" name="Insect Biochem. Mol. Biol.">
        <title>Multifaceted biological insights from a draft genome sequence of the tobacco hornworm moth, Manduca sexta.</title>
        <authorList>
            <person name="Kanost M.R."/>
            <person name="Arrese E.L."/>
            <person name="Cao X."/>
            <person name="Chen Y.R."/>
            <person name="Chellapilla S."/>
            <person name="Goldsmith M.R."/>
            <person name="Grosse-Wilde E."/>
            <person name="Heckel D.G."/>
            <person name="Herndon N."/>
            <person name="Jiang H."/>
            <person name="Papanicolaou A."/>
            <person name="Qu J."/>
            <person name="Soulages J.L."/>
            <person name="Vogel H."/>
            <person name="Walters J."/>
            <person name="Waterhouse R.M."/>
            <person name="Ahn S.J."/>
            <person name="Almeida F.C."/>
            <person name="An C."/>
            <person name="Aqrawi P."/>
            <person name="Bretschneider A."/>
            <person name="Bryant W.B."/>
            <person name="Bucks S."/>
            <person name="Chao H."/>
            <person name="Chevignon G."/>
            <person name="Christen J.M."/>
            <person name="Clarke D.F."/>
            <person name="Dittmer N.T."/>
            <person name="Ferguson L.C.F."/>
            <person name="Garavelou S."/>
            <person name="Gordon K.H.J."/>
            <person name="Gunaratna R.T."/>
            <person name="Han Y."/>
            <person name="Hauser F."/>
            <person name="He Y."/>
            <person name="Heidel-Fischer H."/>
            <person name="Hirsh A."/>
            <person name="Hu Y."/>
            <person name="Jiang H."/>
            <person name="Kalra D."/>
            <person name="Klinner C."/>
            <person name="Konig C."/>
            <person name="Kovar C."/>
            <person name="Kroll A.R."/>
            <person name="Kuwar S.S."/>
            <person name="Lee S.L."/>
            <person name="Lehman R."/>
            <person name="Li K."/>
            <person name="Li Z."/>
            <person name="Liang H."/>
            <person name="Lovelace S."/>
            <person name="Lu Z."/>
            <person name="Mansfield J.H."/>
            <person name="McCulloch K.J."/>
            <person name="Mathew T."/>
            <person name="Morton B."/>
            <person name="Muzny D.M."/>
            <person name="Neunemann D."/>
            <person name="Ongeri F."/>
            <person name="Pauchet Y."/>
            <person name="Pu L.L."/>
            <person name="Pyrousis I."/>
            <person name="Rao X.J."/>
            <person name="Redding A."/>
            <person name="Roesel C."/>
            <person name="Sanchez-Gracia A."/>
            <person name="Schaack S."/>
            <person name="Shukla A."/>
            <person name="Tetreau G."/>
            <person name="Wang Y."/>
            <person name="Xiong G.H."/>
            <person name="Traut W."/>
            <person name="Walsh T.K."/>
            <person name="Worley K.C."/>
            <person name="Wu D."/>
            <person name="Wu W."/>
            <person name="Wu Y.Q."/>
            <person name="Zhang X."/>
            <person name="Zou Z."/>
            <person name="Zucker H."/>
            <person name="Briscoe A.D."/>
            <person name="Burmester T."/>
            <person name="Clem R.J."/>
            <person name="Feyereisen R."/>
            <person name="Grimmelikhuijzen C.J.P."/>
            <person name="Hamodrakas S.J."/>
            <person name="Hansson B.S."/>
            <person name="Huguet E."/>
            <person name="Jermiin L.S."/>
            <person name="Lan Q."/>
            <person name="Lehman H.K."/>
            <person name="Lorenzen M."/>
            <person name="Merzendorfer H."/>
            <person name="Michalopoulos I."/>
            <person name="Morton D.B."/>
            <person name="Muthukrishnan S."/>
            <person name="Oakeshott J.G."/>
            <person name="Palmer W."/>
            <person name="Park Y."/>
            <person name="Passarelli A.L."/>
            <person name="Rozas J."/>
            <person name="Schwartz L.M."/>
            <person name="Smith W."/>
            <person name="Southgate A."/>
            <person name="Vilcinskas A."/>
            <person name="Vogt R."/>
            <person name="Wang P."/>
            <person name="Werren J."/>
            <person name="Yu X.Q."/>
            <person name="Zhou J.J."/>
            <person name="Brown S.J."/>
            <person name="Scherer S.E."/>
            <person name="Richards S."/>
            <person name="Blissard G.W."/>
        </authorList>
    </citation>
    <scope>NUCLEOTIDE SEQUENCE</scope>
</reference>
<organism evidence="2 3">
    <name type="scientific">Manduca sexta</name>
    <name type="common">Tobacco hawkmoth</name>
    <name type="synonym">Tobacco hornworm</name>
    <dbReference type="NCBI Taxonomy" id="7130"/>
    <lineage>
        <taxon>Eukaryota</taxon>
        <taxon>Metazoa</taxon>
        <taxon>Ecdysozoa</taxon>
        <taxon>Arthropoda</taxon>
        <taxon>Hexapoda</taxon>
        <taxon>Insecta</taxon>
        <taxon>Pterygota</taxon>
        <taxon>Neoptera</taxon>
        <taxon>Endopterygota</taxon>
        <taxon>Lepidoptera</taxon>
        <taxon>Glossata</taxon>
        <taxon>Ditrysia</taxon>
        <taxon>Bombycoidea</taxon>
        <taxon>Sphingidae</taxon>
        <taxon>Sphinginae</taxon>
        <taxon>Sphingini</taxon>
        <taxon>Manduca</taxon>
    </lineage>
</organism>
<feature type="chain" id="PRO_5038276722" description="Cuticle protein" evidence="1">
    <location>
        <begin position="17"/>
        <end position="151"/>
    </location>
</feature>
<evidence type="ECO:0008006" key="4">
    <source>
        <dbReference type="Google" id="ProtNLM"/>
    </source>
</evidence>
<dbReference type="EMBL" id="JH668291">
    <property type="protein sequence ID" value="KAG6442252.1"/>
    <property type="molecule type" value="Genomic_DNA"/>
</dbReference>
<keyword evidence="3" id="KW-1185">Reference proteome</keyword>
<comment type="caution">
    <text evidence="2">The sequence shown here is derived from an EMBL/GenBank/DDBJ whole genome shotgun (WGS) entry which is preliminary data.</text>
</comment>
<keyword evidence="1" id="KW-0732">Signal</keyword>
<evidence type="ECO:0000313" key="3">
    <source>
        <dbReference type="Proteomes" id="UP000791440"/>
    </source>
</evidence>
<protein>
    <recommendedName>
        <fullName evidence="4">Cuticle protein</fullName>
    </recommendedName>
</protein>
<name>A0A922CDH6_MANSE</name>
<dbReference type="Proteomes" id="UP000791440">
    <property type="component" value="Unassembled WGS sequence"/>
</dbReference>
<feature type="signal peptide" evidence="1">
    <location>
        <begin position="1"/>
        <end position="16"/>
    </location>
</feature>
<sequence>MRSLVVLCAVVFVTAAVPHPGLIKKSVQAVANNAPAVSHQSRFDVKTSQVVPASIAAEAVASLQARALAPFNNPSSVSQKSYVVPGSVSPVVPAPLAAHPVYTGQVPTLSAGGSAVVHEFRYDTASGPYVGSGQFLQSVQGQPVQPVISPW</sequence>
<evidence type="ECO:0000256" key="1">
    <source>
        <dbReference type="SAM" id="SignalP"/>
    </source>
</evidence>
<proteinExistence type="predicted"/>
<reference evidence="2" key="2">
    <citation type="submission" date="2020-12" db="EMBL/GenBank/DDBJ databases">
        <authorList>
            <person name="Kanost M."/>
        </authorList>
    </citation>
    <scope>NUCLEOTIDE SEQUENCE</scope>
</reference>
<dbReference type="EMBL" id="JH668291">
    <property type="protein sequence ID" value="KAG6442253.1"/>
    <property type="molecule type" value="Genomic_DNA"/>
</dbReference>
<evidence type="ECO:0000313" key="2">
    <source>
        <dbReference type="EMBL" id="KAG6442252.1"/>
    </source>
</evidence>
<accession>A0A922CDH6</accession>